<gene>
    <name evidence="2" type="ORF">AWE51_02580</name>
</gene>
<sequence>MHEDEYLKERVEVQIRWYDKKSAKNKKLHFTIQGCVIVFSSLIPFFSGFSKNGPDYINYVIGSLGMLVAILAGISALVKYHEKWVKYRTTSESLKHEKFMYLTRSGHYKDEKNYFNVFVGRVEALISSENSTWSDIMKEDV</sequence>
<dbReference type="Pfam" id="PF14015">
    <property type="entry name" value="DUF4231"/>
    <property type="match status" value="1"/>
</dbReference>
<keyword evidence="1" id="KW-1133">Transmembrane helix</keyword>
<accession>A0A163CF18</accession>
<dbReference type="RefSeq" id="WP_066309909.1">
    <property type="nucleotide sequence ID" value="NZ_CANLSS010000001.1"/>
</dbReference>
<keyword evidence="1" id="KW-0472">Membrane</keyword>
<protein>
    <recommendedName>
        <fullName evidence="4">DUF4231 domain-containing protein</fullName>
    </recommendedName>
</protein>
<reference evidence="2 3" key="1">
    <citation type="submission" date="2016-01" db="EMBL/GenBank/DDBJ databases">
        <title>The draft genome sequence of Aquimarina sp. RZW4-3-2.</title>
        <authorList>
            <person name="Wang Y."/>
        </authorList>
    </citation>
    <scope>NUCLEOTIDE SEQUENCE [LARGE SCALE GENOMIC DNA]</scope>
    <source>
        <strain evidence="2 3">RZW4-3-2</strain>
    </source>
</reference>
<dbReference type="NCBIfam" id="NF033634">
    <property type="entry name" value="SLATT_1"/>
    <property type="match status" value="1"/>
</dbReference>
<dbReference type="EMBL" id="LQRT01000002">
    <property type="protein sequence ID" value="KZS42345.1"/>
    <property type="molecule type" value="Genomic_DNA"/>
</dbReference>
<dbReference type="AlphaFoldDB" id="A0A163CF18"/>
<keyword evidence="3" id="KW-1185">Reference proteome</keyword>
<dbReference type="Proteomes" id="UP000076715">
    <property type="component" value="Unassembled WGS sequence"/>
</dbReference>
<evidence type="ECO:0008006" key="4">
    <source>
        <dbReference type="Google" id="ProtNLM"/>
    </source>
</evidence>
<feature type="transmembrane region" description="Helical" evidence="1">
    <location>
        <begin position="56"/>
        <end position="78"/>
    </location>
</feature>
<organism evidence="2 3">
    <name type="scientific">Aquimarina aggregata</name>
    <dbReference type="NCBI Taxonomy" id="1642818"/>
    <lineage>
        <taxon>Bacteria</taxon>
        <taxon>Pseudomonadati</taxon>
        <taxon>Bacteroidota</taxon>
        <taxon>Flavobacteriia</taxon>
        <taxon>Flavobacteriales</taxon>
        <taxon>Flavobacteriaceae</taxon>
        <taxon>Aquimarina</taxon>
    </lineage>
</organism>
<feature type="transmembrane region" description="Helical" evidence="1">
    <location>
        <begin position="30"/>
        <end position="50"/>
    </location>
</feature>
<evidence type="ECO:0000313" key="3">
    <source>
        <dbReference type="Proteomes" id="UP000076715"/>
    </source>
</evidence>
<name>A0A163CF18_9FLAO</name>
<dbReference type="InterPro" id="IPR025325">
    <property type="entry name" value="DUF4231"/>
</dbReference>
<dbReference type="OrthoDB" id="9791874at2"/>
<proteinExistence type="predicted"/>
<comment type="caution">
    <text evidence="2">The sequence shown here is derived from an EMBL/GenBank/DDBJ whole genome shotgun (WGS) entry which is preliminary data.</text>
</comment>
<evidence type="ECO:0000256" key="1">
    <source>
        <dbReference type="SAM" id="Phobius"/>
    </source>
</evidence>
<dbReference type="STRING" id="1642818.AWE51_02580"/>
<evidence type="ECO:0000313" key="2">
    <source>
        <dbReference type="EMBL" id="KZS42345.1"/>
    </source>
</evidence>
<keyword evidence="1" id="KW-0812">Transmembrane</keyword>